<sequence length="846" mass="93452">MYLPIHAAAESLQDSTNAVLPSIPEVPNSAHQAFGSDQGYIQLFLNISVNSNISKDLISVRQDQDRKLYIRSRDLKTLRLKMDEHIPDNQWVCINDLNGIQFKYLENEQSLNLKVPSDMLTGYAVDLNGQQVTSPHLLKMKPLNAAILNYSLYNTITNDENVFSGSAEGIFNSAIGNFSSGVLYNGSNENSYSHEKWVRLESKWQYVDPEKIRIYTLGDFISNSPDWGSSVRLAGFQWSSAYSQRGDIVTSALPQFSGSAALPSTLDLYVNQQKIYSGLVPSGPFDIKQLPFISGNEVTLVTTDATGKQSITKKPYYFSSKILAKGINEFSVDVGIPRYNYGLYSNDYDDATFASGAIRYGYSNSMTLSGGAEASTDGLSNLGTGFAKNVLGIGVINADIAASQYKDENGYSALLGLEGRISKNISFNTSYRKVFDNYFDLARVSQVRYLKENQINAESQNYLNYSALADEIFRAGINYNFYAGYGVYLGYNQIKYSDNSYKLLSTNLSGSLDKNWGFYASAYKDYENHKDYGVYFALRYTPSSKVNAITSVSSDSGSLRYRQEIFGLSAPQIGSFGWGGYVERDQDANENNVTSVSSDSGSLRYRQEIFGLSEPQIGSFGWGGYVERDQDANENNASVYASYRARAAYLTGRYNRFGDNDQVALSATGSLVAAAGRIFAANEVGEGYAVVTNAGPQSQILNGGVNLGATDKSGRFLIANLRPYMSHHIYLDTSYLPLEWEVSSTNQTAFVGYRQGTLVDFGAHQVISGLVKLVDENNSPLMPGYAVRINDQQDGVVGYDGEVFIPNLLKQNKLEVDLLDHGSCQVDFAYENKQYSAKKLGPYVCR</sequence>
<proteinExistence type="predicted"/>
<organism evidence="1 2">
    <name type="scientific">Acinetobacter pittii (strain PHEA-2)</name>
    <dbReference type="NCBI Taxonomy" id="871585"/>
    <lineage>
        <taxon>Bacteria</taxon>
        <taxon>Pseudomonadati</taxon>
        <taxon>Pseudomonadota</taxon>
        <taxon>Gammaproteobacteria</taxon>
        <taxon>Moraxellales</taxon>
        <taxon>Moraxellaceae</taxon>
        <taxon>Acinetobacter</taxon>
        <taxon>Acinetobacter calcoaceticus/baumannii complex</taxon>
    </lineage>
</organism>
<dbReference type="KEGG" id="acc:BDGL_001511"/>
<dbReference type="STRING" id="871585.BDGL_001511"/>
<dbReference type="HOGENOM" id="CLU_009120_6_1_6"/>
<dbReference type="GeneID" id="11639692"/>
<dbReference type="InterPro" id="IPR000015">
    <property type="entry name" value="Fimb_usher"/>
</dbReference>
<keyword evidence="2" id="KW-1185">Reference proteome</keyword>
<protein>
    <submittedName>
        <fullName evidence="1">Outer membrane usher protein</fullName>
    </submittedName>
</protein>
<dbReference type="GO" id="GO:0015473">
    <property type="term" value="F:fimbrial usher porin activity"/>
    <property type="evidence" value="ECO:0007669"/>
    <property type="project" value="InterPro"/>
</dbReference>
<dbReference type="Gene3D" id="2.60.40.3110">
    <property type="match status" value="1"/>
</dbReference>
<dbReference type="RefSeq" id="WP_014207026.1">
    <property type="nucleotide sequence ID" value="NC_016603.1"/>
</dbReference>
<dbReference type="GO" id="GO:0009297">
    <property type="term" value="P:pilus assembly"/>
    <property type="evidence" value="ECO:0007669"/>
    <property type="project" value="InterPro"/>
</dbReference>
<gene>
    <name evidence="1" type="primary">yehB</name>
    <name evidence="1" type="ordered locus">BDGL_001511</name>
</gene>
<dbReference type="PATRIC" id="fig|871585.3.peg.1505"/>
<evidence type="ECO:0000313" key="2">
    <source>
        <dbReference type="Proteomes" id="UP000007477"/>
    </source>
</evidence>
<dbReference type="PANTHER" id="PTHR30451">
    <property type="entry name" value="OUTER MEMBRANE USHER PROTEIN"/>
    <property type="match status" value="1"/>
</dbReference>
<dbReference type="Proteomes" id="UP000007477">
    <property type="component" value="Chromosome"/>
</dbReference>
<evidence type="ECO:0000313" key="1">
    <source>
        <dbReference type="EMBL" id="ADY82097.1"/>
    </source>
</evidence>
<dbReference type="GO" id="GO:0009279">
    <property type="term" value="C:cell outer membrane"/>
    <property type="evidence" value="ECO:0007669"/>
    <property type="project" value="TreeGrafter"/>
</dbReference>
<dbReference type="PANTHER" id="PTHR30451:SF5">
    <property type="entry name" value="SLR0019 PROTEIN"/>
    <property type="match status" value="1"/>
</dbReference>
<reference evidence="1 2" key="2">
    <citation type="journal article" date="2011" name="J. Bacteriol.">
        <title>Genome sequence of Acinetobacter calcoaceticus PHEA-2, isolated from industry wastewater.</title>
        <authorList>
            <person name="Zhan Y."/>
            <person name="Yan Y."/>
            <person name="Zhang W."/>
            <person name="Yu H."/>
            <person name="Chen M."/>
            <person name="Lu W."/>
            <person name="Ping S."/>
            <person name="Peng Z."/>
            <person name="Yuan M."/>
            <person name="Zhou Z."/>
            <person name="Elmerich C."/>
            <person name="Lin M."/>
        </authorList>
    </citation>
    <scope>NUCLEOTIDE SEQUENCE [LARGE SCALE GENOMIC DNA]</scope>
    <source>
        <strain evidence="1 2">PHEA-2</strain>
    </source>
</reference>
<dbReference type="OrthoDB" id="8587at2"/>
<name>F0KGI8_ACIP2</name>
<dbReference type="RefSeq" id="YP_004995779.1">
    <property type="nucleotide sequence ID" value="NC_016603.1"/>
</dbReference>
<reference key="1">
    <citation type="submission" date="2010-08" db="EMBL/GenBank/DDBJ databases">
        <title>The genome sequence of a nonpathogenic wastewater-adapted bacterium Acinetobacter calcoaceticus PHEA-2 and comparative genomics insights into environmental adaptation.</title>
        <authorList>
            <person name="Zhan Y."/>
            <person name="Yan Y."/>
            <person name="Zhang W."/>
            <person name="Chen M."/>
            <person name="Ping S."/>
            <person name="Lu W."/>
            <person name="Lin M."/>
        </authorList>
    </citation>
    <scope>NUCLEOTIDE SEQUENCE</scope>
    <source>
        <strain>PHEA-2</strain>
    </source>
</reference>
<dbReference type="InterPro" id="IPR042186">
    <property type="entry name" value="FimD_plug_dom"/>
</dbReference>
<accession>F0KGI8</accession>
<dbReference type="Gene3D" id="2.60.40.2610">
    <property type="entry name" value="Outer membrane usher protein FimD, plug domain"/>
    <property type="match status" value="1"/>
</dbReference>
<dbReference type="Pfam" id="PF00577">
    <property type="entry name" value="Usher"/>
    <property type="match status" value="1"/>
</dbReference>
<dbReference type="AlphaFoldDB" id="F0KGI8"/>
<dbReference type="EMBL" id="CP002177">
    <property type="protein sequence ID" value="ADY82097.1"/>
    <property type="molecule type" value="Genomic_DNA"/>
</dbReference>
<dbReference type="eggNOG" id="COG3188">
    <property type="taxonomic scope" value="Bacteria"/>
</dbReference>